<evidence type="ECO:0000256" key="5">
    <source>
        <dbReference type="ARBA" id="ARBA00022801"/>
    </source>
</evidence>
<evidence type="ECO:0000256" key="2">
    <source>
        <dbReference type="ARBA" id="ARBA00011899"/>
    </source>
</evidence>
<accession>S3DA94</accession>
<dbReference type="KEGG" id="glz:GLAREA_00044"/>
<keyword evidence="6" id="KW-0119">Carbohydrate metabolism</keyword>
<dbReference type="OrthoDB" id="10264777at2759"/>
<evidence type="ECO:0000256" key="1">
    <source>
        <dbReference type="ARBA" id="ARBA00010716"/>
    </source>
</evidence>
<evidence type="ECO:0000256" key="8">
    <source>
        <dbReference type="PIRSR" id="PIRSR038994-1"/>
    </source>
</evidence>
<comment type="cofactor">
    <cofactor evidence="10">
        <name>a divalent metal cation</name>
        <dbReference type="ChEBI" id="CHEBI:60240"/>
    </cofactor>
    <text evidence="10">Binds 1 divalent metal cation per subunit.</text>
</comment>
<dbReference type="FunFam" id="3.20.20.140:FF:000065">
    <property type="entry name" value="N-acetylglucosamine-6-phosphate deacetylase"/>
    <property type="match status" value="1"/>
</dbReference>
<evidence type="ECO:0000256" key="4">
    <source>
        <dbReference type="ARBA" id="ARBA00022723"/>
    </source>
</evidence>
<dbReference type="SUPFAM" id="SSF51338">
    <property type="entry name" value="Composite domain of metallo-dependent hydrolases"/>
    <property type="match status" value="1"/>
</dbReference>
<comment type="catalytic activity">
    <reaction evidence="7">
        <text>N-acetyl-D-glucosamine 6-phosphate + H2O = D-glucosamine 6-phosphate + acetate</text>
        <dbReference type="Rhea" id="RHEA:22936"/>
        <dbReference type="ChEBI" id="CHEBI:15377"/>
        <dbReference type="ChEBI" id="CHEBI:30089"/>
        <dbReference type="ChEBI" id="CHEBI:57513"/>
        <dbReference type="ChEBI" id="CHEBI:58725"/>
        <dbReference type="EC" id="3.5.1.25"/>
    </reaction>
</comment>
<evidence type="ECO:0000256" key="10">
    <source>
        <dbReference type="PIRSR" id="PIRSR038994-3"/>
    </source>
</evidence>
<dbReference type="SUPFAM" id="SSF51556">
    <property type="entry name" value="Metallo-dependent hydrolases"/>
    <property type="match status" value="1"/>
</dbReference>
<keyword evidence="13" id="KW-1185">Reference proteome</keyword>
<dbReference type="Proteomes" id="UP000016922">
    <property type="component" value="Unassembled WGS sequence"/>
</dbReference>
<dbReference type="EC" id="3.5.1.25" evidence="2"/>
<feature type="binding site" evidence="9">
    <location>
        <position position="162"/>
    </location>
    <ligand>
        <name>substrate</name>
    </ligand>
</feature>
<feature type="domain" description="Amidohydrolase-related" evidence="11">
    <location>
        <begin position="64"/>
        <end position="411"/>
    </location>
</feature>
<feature type="binding site" evidence="10">
    <location>
        <position position="253"/>
    </location>
    <ligand>
        <name>Zn(2+)</name>
        <dbReference type="ChEBI" id="CHEBI:29105"/>
    </ligand>
</feature>
<evidence type="ECO:0000256" key="6">
    <source>
        <dbReference type="ARBA" id="ARBA00023277"/>
    </source>
</evidence>
<dbReference type="InterPro" id="IPR032466">
    <property type="entry name" value="Metal_Hydrolase"/>
</dbReference>
<organism evidence="12 13">
    <name type="scientific">Glarea lozoyensis (strain ATCC 20868 / MF5171)</name>
    <dbReference type="NCBI Taxonomy" id="1116229"/>
    <lineage>
        <taxon>Eukaryota</taxon>
        <taxon>Fungi</taxon>
        <taxon>Dikarya</taxon>
        <taxon>Ascomycota</taxon>
        <taxon>Pezizomycotina</taxon>
        <taxon>Leotiomycetes</taxon>
        <taxon>Helotiales</taxon>
        <taxon>Helotiaceae</taxon>
        <taxon>Glarea</taxon>
    </lineage>
</organism>
<feature type="binding site" evidence="9">
    <location>
        <position position="264"/>
    </location>
    <ligand>
        <name>substrate</name>
    </ligand>
</feature>
<feature type="binding site" evidence="9">
    <location>
        <begin position="256"/>
        <end position="257"/>
    </location>
    <ligand>
        <name>substrate</name>
    </ligand>
</feature>
<evidence type="ECO:0000313" key="12">
    <source>
        <dbReference type="EMBL" id="EPE28886.1"/>
    </source>
</evidence>
<feature type="binding site" evidence="9">
    <location>
        <begin position="348"/>
        <end position="350"/>
    </location>
    <ligand>
        <name>substrate</name>
    </ligand>
</feature>
<dbReference type="RefSeq" id="XP_008082995.1">
    <property type="nucleotide sequence ID" value="XM_008084804.1"/>
</dbReference>
<feature type="binding site" evidence="10">
    <location>
        <position position="232"/>
    </location>
    <ligand>
        <name>Zn(2+)</name>
        <dbReference type="ChEBI" id="CHEBI:29105"/>
    </ligand>
</feature>
<dbReference type="InterPro" id="IPR003764">
    <property type="entry name" value="GlcNAc_6-P_deAcase"/>
</dbReference>
<proteinExistence type="inferred from homology"/>
<evidence type="ECO:0000256" key="7">
    <source>
        <dbReference type="ARBA" id="ARBA00047647"/>
    </source>
</evidence>
<dbReference type="HOGENOM" id="CLU_032482_0_0_1"/>
<comment type="similarity">
    <text evidence="1">Belongs to the metallo-dependent hydrolases superfamily. NagA family.</text>
</comment>
<name>S3DA94_GLAL2</name>
<dbReference type="NCBIfam" id="TIGR00221">
    <property type="entry name" value="nagA"/>
    <property type="match status" value="1"/>
</dbReference>
<dbReference type="EMBL" id="KE145367">
    <property type="protein sequence ID" value="EPE28886.1"/>
    <property type="molecule type" value="Genomic_DNA"/>
</dbReference>
<dbReference type="PIRSF" id="PIRSF038994">
    <property type="entry name" value="NagA"/>
    <property type="match status" value="1"/>
</dbReference>
<gene>
    <name evidence="12" type="ORF">GLAREA_00044</name>
</gene>
<dbReference type="PANTHER" id="PTHR11113">
    <property type="entry name" value="N-ACETYLGLUCOSAMINE-6-PHOSPHATE DEACETYLASE"/>
    <property type="match status" value="1"/>
</dbReference>
<dbReference type="InterPro" id="IPR011059">
    <property type="entry name" value="Metal-dep_hydrolase_composite"/>
</dbReference>
<dbReference type="Pfam" id="PF01979">
    <property type="entry name" value="Amidohydro_1"/>
    <property type="match status" value="1"/>
</dbReference>
<evidence type="ECO:0000256" key="9">
    <source>
        <dbReference type="PIRSR" id="PIRSR038994-2"/>
    </source>
</evidence>
<feature type="binding site" evidence="9">
    <location>
        <position position="291"/>
    </location>
    <ligand>
        <name>substrate</name>
    </ligand>
</feature>
<dbReference type="PANTHER" id="PTHR11113:SF14">
    <property type="entry name" value="N-ACETYLGLUCOSAMINE-6-PHOSPHATE DEACETYLASE"/>
    <property type="match status" value="1"/>
</dbReference>
<dbReference type="GO" id="GO:0006046">
    <property type="term" value="P:N-acetylglucosamine catabolic process"/>
    <property type="evidence" value="ECO:0007669"/>
    <property type="project" value="TreeGrafter"/>
</dbReference>
<dbReference type="OMA" id="PCRKGAH"/>
<keyword evidence="5 12" id="KW-0378">Hydrolase</keyword>
<dbReference type="eggNOG" id="KOG3892">
    <property type="taxonomic scope" value="Eukaryota"/>
</dbReference>
<dbReference type="GO" id="GO:0008448">
    <property type="term" value="F:N-acetylglucosamine-6-phosphate deacetylase activity"/>
    <property type="evidence" value="ECO:0007669"/>
    <property type="project" value="UniProtKB-EC"/>
</dbReference>
<dbReference type="GO" id="GO:0046872">
    <property type="term" value="F:metal ion binding"/>
    <property type="evidence" value="ECO:0007669"/>
    <property type="project" value="UniProtKB-KW"/>
</dbReference>
<dbReference type="InterPro" id="IPR006680">
    <property type="entry name" value="Amidohydro-rel"/>
</dbReference>
<dbReference type="CDD" id="cd00854">
    <property type="entry name" value="NagA"/>
    <property type="match status" value="1"/>
</dbReference>
<feature type="binding site" evidence="10">
    <location>
        <position position="151"/>
    </location>
    <ligand>
        <name>Zn(2+)</name>
        <dbReference type="ChEBI" id="CHEBI:29105"/>
    </ligand>
</feature>
<feature type="active site" description="Proton donor/acceptor" evidence="8">
    <location>
        <position position="313"/>
    </location>
</feature>
<evidence type="ECO:0000256" key="3">
    <source>
        <dbReference type="ARBA" id="ARBA00018029"/>
    </source>
</evidence>
<keyword evidence="4 10" id="KW-0479">Metal-binding</keyword>
<dbReference type="AlphaFoldDB" id="S3DA94"/>
<evidence type="ECO:0000259" key="11">
    <source>
        <dbReference type="Pfam" id="PF01979"/>
    </source>
</evidence>
<protein>
    <recommendedName>
        <fullName evidence="3">N-acetylglucosamine-6-phosphate deacetylase</fullName>
        <ecNumber evidence="2">3.5.1.25</ecNumber>
    </recommendedName>
</protein>
<dbReference type="STRING" id="1116229.S3DA94"/>
<dbReference type="GeneID" id="19459104"/>
<dbReference type="Gene3D" id="3.20.20.140">
    <property type="entry name" value="Metal-dependent hydrolases"/>
    <property type="match status" value="1"/>
</dbReference>
<sequence>MPSAITTGRPTITKFTNCRLLKGDQLVNQDLWVSSSTGKIVRSQEAFYSEHSVPDITINLNGRIISPGLIDVQLNGAFGFNFSSIPEDPSTYGKLLRQVNKSLVQTGVTSYLPTLTSSNKDVYHQALPHLGPSGRYRVASDGAESLGAHCEGPFISPTKNGIHPVEVLVPAPNGFSDLEDIYGVENISSTIDRDGNIAPPRIRKITAAPEIAAMTNTIQEITSRGIVYSIGHTEATYEEASAAVAAGATMITHLFNAMRPLHHRNPGVFGVLGRAESLPRPFFGIIADGIHLHPTSIKIAFNAHPEGFILVTDAMHLVGLPDGVYDWGNGERLVKSGPKLTLEGTDKIAGSSISLIECVNNFLNWSGASIPQALKAVTSTPAAMLNLQGVKGCLDSDADADLTILDEQVDSSGFKSLVVDQVWKFGSKVFDREE</sequence>
<reference evidence="12 13" key="1">
    <citation type="journal article" date="2013" name="BMC Genomics">
        <title>Genomics-driven discovery of the pneumocandin biosynthetic gene cluster in the fungus Glarea lozoyensis.</title>
        <authorList>
            <person name="Chen L."/>
            <person name="Yue Q."/>
            <person name="Zhang X."/>
            <person name="Xiang M."/>
            <person name="Wang C."/>
            <person name="Li S."/>
            <person name="Che Y."/>
            <person name="Ortiz-Lopez F.J."/>
            <person name="Bills G.F."/>
            <person name="Liu X."/>
            <person name="An Z."/>
        </authorList>
    </citation>
    <scope>NUCLEOTIDE SEQUENCE [LARGE SCALE GENOMIC DNA]</scope>
    <source>
        <strain evidence="13">ATCC 20868 / MF5171</strain>
    </source>
</reference>
<evidence type="ECO:0000313" key="13">
    <source>
        <dbReference type="Proteomes" id="UP000016922"/>
    </source>
</evidence>